<proteinExistence type="predicted"/>
<protein>
    <recommendedName>
        <fullName evidence="4">Prepilin-type N-terminal cleavage/methylation domain-containing protein</fullName>
    </recommendedName>
</protein>
<dbReference type="PROSITE" id="PS00409">
    <property type="entry name" value="PROKAR_NTER_METHYL"/>
    <property type="match status" value="1"/>
</dbReference>
<dbReference type="RefSeq" id="WP_141346125.1">
    <property type="nucleotide sequence ID" value="NZ_BJLF01000011.1"/>
</dbReference>
<evidence type="ECO:0000313" key="3">
    <source>
        <dbReference type="Proteomes" id="UP000318717"/>
    </source>
</evidence>
<accession>A0A4Y3HXF2</accession>
<evidence type="ECO:0000256" key="1">
    <source>
        <dbReference type="SAM" id="Phobius"/>
    </source>
</evidence>
<dbReference type="OrthoDB" id="5902365at2"/>
<keyword evidence="1" id="KW-0472">Membrane</keyword>
<evidence type="ECO:0008006" key="4">
    <source>
        <dbReference type="Google" id="ProtNLM"/>
    </source>
</evidence>
<evidence type="ECO:0000313" key="2">
    <source>
        <dbReference type="EMBL" id="GEA51651.1"/>
    </source>
</evidence>
<dbReference type="InterPro" id="IPR045584">
    <property type="entry name" value="Pilin-like"/>
</dbReference>
<dbReference type="Pfam" id="PF07963">
    <property type="entry name" value="N_methyl"/>
    <property type="match status" value="1"/>
</dbReference>
<dbReference type="InterPro" id="IPR012902">
    <property type="entry name" value="N_methyl_site"/>
</dbReference>
<dbReference type="NCBIfam" id="TIGR02532">
    <property type="entry name" value="IV_pilin_GFxxxE"/>
    <property type="match status" value="1"/>
</dbReference>
<reference evidence="2 3" key="1">
    <citation type="submission" date="2019-06" db="EMBL/GenBank/DDBJ databases">
        <title>Whole genome shotgun sequence of Vibrio inusitatus NBRC 102082.</title>
        <authorList>
            <person name="Hosoyama A."/>
            <person name="Uohara A."/>
            <person name="Ohji S."/>
            <person name="Ichikawa N."/>
        </authorList>
    </citation>
    <scope>NUCLEOTIDE SEQUENCE [LARGE SCALE GENOMIC DNA]</scope>
    <source>
        <strain evidence="2 3">NBRC 102082</strain>
    </source>
</reference>
<dbReference type="PANTHER" id="PTHR30093:SF7">
    <property type="entry name" value="MSHA MAJOR PILIN SUBUNIT MSHA"/>
    <property type="match status" value="1"/>
</dbReference>
<dbReference type="Proteomes" id="UP000318717">
    <property type="component" value="Unassembled WGS sequence"/>
</dbReference>
<keyword evidence="1" id="KW-1133">Transmembrane helix</keyword>
<dbReference type="EMBL" id="BJLF01000011">
    <property type="protein sequence ID" value="GEA51651.1"/>
    <property type="molecule type" value="Genomic_DNA"/>
</dbReference>
<keyword evidence="3" id="KW-1185">Reference proteome</keyword>
<dbReference type="Gene3D" id="3.30.700.10">
    <property type="entry name" value="Glycoprotein, Type 4 Pilin"/>
    <property type="match status" value="1"/>
</dbReference>
<feature type="transmembrane region" description="Helical" evidence="1">
    <location>
        <begin position="6"/>
        <end position="31"/>
    </location>
</feature>
<comment type="caution">
    <text evidence="2">The sequence shown here is derived from an EMBL/GenBank/DDBJ whole genome shotgun (WGS) entry which is preliminary data.</text>
</comment>
<dbReference type="SUPFAM" id="SSF54523">
    <property type="entry name" value="Pili subunits"/>
    <property type="match status" value="1"/>
</dbReference>
<keyword evidence="1" id="KW-0812">Transmembrane</keyword>
<dbReference type="AlphaFoldDB" id="A0A4Y3HXF2"/>
<name>A0A4Y3HXF2_9VIBR</name>
<gene>
    <name evidence="2" type="ORF">VIN01S_24550</name>
</gene>
<sequence>MAKQRGFTLIELVVVIVIVGILAVTAAPRFLNLQRDARISTIMSVKAAMHEAAGLAYTKAAIEGVEGPPALLPTVMIMMEILY</sequence>
<organism evidence="2 3">
    <name type="scientific">Vibrio inusitatus NBRC 102082</name>
    <dbReference type="NCBI Taxonomy" id="1219070"/>
    <lineage>
        <taxon>Bacteria</taxon>
        <taxon>Pseudomonadati</taxon>
        <taxon>Pseudomonadota</taxon>
        <taxon>Gammaproteobacteria</taxon>
        <taxon>Vibrionales</taxon>
        <taxon>Vibrionaceae</taxon>
        <taxon>Vibrio</taxon>
    </lineage>
</organism>
<dbReference type="PANTHER" id="PTHR30093">
    <property type="entry name" value="GENERAL SECRETION PATHWAY PROTEIN G"/>
    <property type="match status" value="1"/>
</dbReference>